<dbReference type="CDD" id="cd07515">
    <property type="entry name" value="HAD-like"/>
    <property type="match status" value="1"/>
</dbReference>
<dbReference type="InterPro" id="IPR036412">
    <property type="entry name" value="HAD-like_sf"/>
</dbReference>
<dbReference type="RefSeq" id="WP_068499561.1">
    <property type="nucleotide sequence ID" value="NZ_LWQU01000131.1"/>
</dbReference>
<evidence type="ECO:0000313" key="3">
    <source>
        <dbReference type="Proteomes" id="UP000078543"/>
    </source>
</evidence>
<comment type="caution">
    <text evidence="2">The sequence shown here is derived from an EMBL/GenBank/DDBJ whole genome shotgun (WGS) entry which is preliminary data.</text>
</comment>
<dbReference type="PANTHER" id="PTHR43316">
    <property type="entry name" value="HYDROLASE, HALOACID DELAHOGENASE-RELATED"/>
    <property type="match status" value="1"/>
</dbReference>
<protein>
    <recommendedName>
        <fullName evidence="4">Haloacid dehalogenase</fullName>
    </recommendedName>
</protein>
<reference evidence="2 3" key="1">
    <citation type="submission" date="2016-04" db="EMBL/GenBank/DDBJ databases">
        <title>Draft genome sequence of freshwater magnetotactic bacteria Magnetospirillum marisnigri SP-1 and Magnetospirillum moscoviense BB-1.</title>
        <authorList>
            <person name="Koziaeva V."/>
            <person name="Dziuba M.V."/>
            <person name="Ivanov T.M."/>
            <person name="Kuznetsov B."/>
            <person name="Grouzdev D.S."/>
        </authorList>
    </citation>
    <scope>NUCLEOTIDE SEQUENCE [LARGE SCALE GENOMIC DNA]</scope>
    <source>
        <strain evidence="2 3">BB-1</strain>
    </source>
</reference>
<organism evidence="2 3">
    <name type="scientific">Magnetospirillum moscoviense</name>
    <dbReference type="NCBI Taxonomy" id="1437059"/>
    <lineage>
        <taxon>Bacteria</taxon>
        <taxon>Pseudomonadati</taxon>
        <taxon>Pseudomonadota</taxon>
        <taxon>Alphaproteobacteria</taxon>
        <taxon>Rhodospirillales</taxon>
        <taxon>Rhodospirillaceae</taxon>
        <taxon>Magnetospirillum</taxon>
    </lineage>
</organism>
<dbReference type="Pfam" id="PF00702">
    <property type="entry name" value="Hydrolase"/>
    <property type="match status" value="1"/>
</dbReference>
<dbReference type="EMBL" id="LWQU01000131">
    <property type="protein sequence ID" value="OAN51367.1"/>
    <property type="molecule type" value="Genomic_DNA"/>
</dbReference>
<keyword evidence="1" id="KW-0378">Hydrolase</keyword>
<keyword evidence="3" id="KW-1185">Reference proteome</keyword>
<dbReference type="SUPFAM" id="SSF56784">
    <property type="entry name" value="HAD-like"/>
    <property type="match status" value="1"/>
</dbReference>
<proteinExistence type="predicted"/>
<dbReference type="InterPro" id="IPR023214">
    <property type="entry name" value="HAD_sf"/>
</dbReference>
<dbReference type="AlphaFoldDB" id="A0A178MQW8"/>
<gene>
    <name evidence="2" type="ORF">A6A05_10885</name>
</gene>
<dbReference type="OrthoDB" id="6101375at2"/>
<dbReference type="Gene3D" id="1.10.150.240">
    <property type="entry name" value="Putative phosphatase, domain 2"/>
    <property type="match status" value="1"/>
</dbReference>
<dbReference type="STRING" id="1437059.A6A05_10885"/>
<dbReference type="PANTHER" id="PTHR43316:SF8">
    <property type="entry name" value="HAD FAMILY HYDROLASE"/>
    <property type="match status" value="1"/>
</dbReference>
<dbReference type="GO" id="GO:0016787">
    <property type="term" value="F:hydrolase activity"/>
    <property type="evidence" value="ECO:0007669"/>
    <property type="project" value="UniProtKB-KW"/>
</dbReference>
<dbReference type="Proteomes" id="UP000078543">
    <property type="component" value="Unassembled WGS sequence"/>
</dbReference>
<evidence type="ECO:0008006" key="4">
    <source>
        <dbReference type="Google" id="ProtNLM"/>
    </source>
</evidence>
<dbReference type="InterPro" id="IPR023198">
    <property type="entry name" value="PGP-like_dom2"/>
</dbReference>
<evidence type="ECO:0000256" key="1">
    <source>
        <dbReference type="ARBA" id="ARBA00022801"/>
    </source>
</evidence>
<evidence type="ECO:0000313" key="2">
    <source>
        <dbReference type="EMBL" id="OAN51367.1"/>
    </source>
</evidence>
<dbReference type="InterPro" id="IPR051540">
    <property type="entry name" value="S-2-haloacid_dehalogenase"/>
</dbReference>
<accession>A0A178MQW8</accession>
<sequence>MSALTLAAFDGDDTLWHNEPLFWATQQRFAELLAPFCPADHLAEKLLATEIANLALFGYGIKGFVLSMIETALEVSGNQVPNAVIQELLDRGKDMLAHPAHLLDGARTGLDAARALGLKTVLITKGDLFDQEGKLARSGLAELFDAVEIVSEKDEATYRTLFARHGDGPQSAVMIGNSVRSDILPVLAIGGAAIHVPYAMTWAHERAEPPTDHPRYRRLDSLHELGALLGVL</sequence>
<name>A0A178MQW8_9PROT</name>
<dbReference type="Gene3D" id="3.40.50.1000">
    <property type="entry name" value="HAD superfamily/HAD-like"/>
    <property type="match status" value="1"/>
</dbReference>